<evidence type="ECO:0000313" key="8">
    <source>
        <dbReference type="Proteomes" id="UP001169006"/>
    </source>
</evidence>
<dbReference type="NCBIfam" id="NF005913">
    <property type="entry name" value="PRK07906.1"/>
    <property type="match status" value="1"/>
</dbReference>
<dbReference type="Gene3D" id="1.10.150.900">
    <property type="match status" value="1"/>
</dbReference>
<comment type="cofactor">
    <cofactor evidence="1">
        <name>Zn(2+)</name>
        <dbReference type="ChEBI" id="CHEBI:29105"/>
    </cofactor>
</comment>
<evidence type="ECO:0000259" key="6">
    <source>
        <dbReference type="Pfam" id="PF07687"/>
    </source>
</evidence>
<evidence type="ECO:0000256" key="1">
    <source>
        <dbReference type="ARBA" id="ARBA00001947"/>
    </source>
</evidence>
<dbReference type="Pfam" id="PF01546">
    <property type="entry name" value="Peptidase_M20"/>
    <property type="match status" value="1"/>
</dbReference>
<dbReference type="SUPFAM" id="SSF53187">
    <property type="entry name" value="Zn-dependent exopeptidases"/>
    <property type="match status" value="1"/>
</dbReference>
<keyword evidence="3" id="KW-0479">Metal-binding</keyword>
<proteinExistence type="inferred from homology"/>
<organism evidence="7 8">
    <name type="scientific">Rhizobium oryzicola</name>
    <dbReference type="NCBI Taxonomy" id="1232668"/>
    <lineage>
        <taxon>Bacteria</taxon>
        <taxon>Pseudomonadati</taxon>
        <taxon>Pseudomonadota</taxon>
        <taxon>Alphaproteobacteria</taxon>
        <taxon>Hyphomicrobiales</taxon>
        <taxon>Rhizobiaceae</taxon>
        <taxon>Rhizobium/Agrobacterium group</taxon>
        <taxon>Rhizobium</taxon>
    </lineage>
</organism>
<keyword evidence="5" id="KW-0862">Zinc</keyword>
<dbReference type="PANTHER" id="PTHR43808:SF8">
    <property type="entry name" value="PEPTIDASE M20 DIMERISATION DOMAIN-CONTAINING PROTEIN"/>
    <property type="match status" value="1"/>
</dbReference>
<name>A0ABT8SVU2_9HYPH</name>
<evidence type="ECO:0000256" key="2">
    <source>
        <dbReference type="ARBA" id="ARBA00006247"/>
    </source>
</evidence>
<dbReference type="Pfam" id="PF07687">
    <property type="entry name" value="M20_dimer"/>
    <property type="match status" value="1"/>
</dbReference>
<sequence>MSLVYEPSAAFSVAETEAVSFVSDLIRIRSVNTGDPDTIGDGEAIAAAYIRDRLNEVGLASDYVEPVSGRGNVICRIKGSNPNAPALILHAHLDVVPADDAEWSVPPFSGEIRDGMLYGRGAVDMKNMAGMMLAVARDLARERFVPERDIVFMWFSDEENGSVYGSQWLTEKEAHFFEGASEAISEVGGFSITLPNGKRAYPLATAEKGVARVKLTARGTAGHGALVNGDNAVTRLAEAVHRIGTHTFPIHRTPHLDAMLRGLEELLDTKFDDDKLDQQLGQFGFFASTIRASLRNTANPTMMNAGYKRNVIPSTAEAIIDGRVLPGLQDEFVREVEALVGPGIDIEWTFGWTIESRVDGPLMEKMSAAIRAEDPDGTVIPYLLPGGTDNKLLSKIGISGYGFVPMRVPADFDVWGLFHAVDERVPIAGLAFGVRVFLRLLKAC</sequence>
<dbReference type="Proteomes" id="UP001169006">
    <property type="component" value="Unassembled WGS sequence"/>
</dbReference>
<dbReference type="Gene3D" id="3.40.630.10">
    <property type="entry name" value="Zn peptidases"/>
    <property type="match status" value="1"/>
</dbReference>
<evidence type="ECO:0000313" key="7">
    <source>
        <dbReference type="EMBL" id="MDO1582569.1"/>
    </source>
</evidence>
<dbReference type="InterPro" id="IPR002933">
    <property type="entry name" value="Peptidase_M20"/>
</dbReference>
<dbReference type="EMBL" id="JAUKWQ010000003">
    <property type="protein sequence ID" value="MDO1582569.1"/>
    <property type="molecule type" value="Genomic_DNA"/>
</dbReference>
<dbReference type="PIRSF" id="PIRSF036696">
    <property type="entry name" value="ACY-1"/>
    <property type="match status" value="1"/>
</dbReference>
<dbReference type="PANTHER" id="PTHR43808">
    <property type="entry name" value="ACETYLORNITHINE DEACETYLASE"/>
    <property type="match status" value="1"/>
</dbReference>
<reference evidence="7" key="2">
    <citation type="submission" date="2023-07" db="EMBL/GenBank/DDBJ databases">
        <authorList>
            <person name="Sun H."/>
        </authorList>
    </citation>
    <scope>NUCLEOTIDE SEQUENCE</scope>
    <source>
        <strain evidence="7">05753</strain>
    </source>
</reference>
<dbReference type="InterPro" id="IPR036264">
    <property type="entry name" value="Bact_exopeptidase_dim_dom"/>
</dbReference>
<reference evidence="7" key="1">
    <citation type="journal article" date="2015" name="Int. J. Syst. Evol. Microbiol.">
        <title>Rhizobium oryzicola sp. nov., potential plant-growth-promoting endophytic bacteria isolated from rice roots.</title>
        <authorList>
            <person name="Zhang X.X."/>
            <person name="Gao J.S."/>
            <person name="Cao Y.H."/>
            <person name="Sheirdil R.A."/>
            <person name="Wang X.C."/>
            <person name="Zhang L."/>
        </authorList>
    </citation>
    <scope>NUCLEOTIDE SEQUENCE</scope>
    <source>
        <strain evidence="7">05753</strain>
    </source>
</reference>
<dbReference type="InterPro" id="IPR050072">
    <property type="entry name" value="Peptidase_M20A"/>
</dbReference>
<protein>
    <submittedName>
        <fullName evidence="7">M20/M25/M40 family metallo-hydrolase</fullName>
    </submittedName>
</protein>
<keyword evidence="8" id="KW-1185">Reference proteome</keyword>
<dbReference type="RefSeq" id="WP_302076742.1">
    <property type="nucleotide sequence ID" value="NZ_JAUKWQ010000003.1"/>
</dbReference>
<comment type="caution">
    <text evidence="7">The sequence shown here is derived from an EMBL/GenBank/DDBJ whole genome shotgun (WGS) entry which is preliminary data.</text>
</comment>
<evidence type="ECO:0000256" key="5">
    <source>
        <dbReference type="ARBA" id="ARBA00022833"/>
    </source>
</evidence>
<dbReference type="InterPro" id="IPR011650">
    <property type="entry name" value="Peptidase_M20_dimer"/>
</dbReference>
<dbReference type="Gene3D" id="3.30.70.360">
    <property type="match status" value="1"/>
</dbReference>
<feature type="domain" description="Peptidase M20 dimerisation" evidence="6">
    <location>
        <begin position="205"/>
        <end position="335"/>
    </location>
</feature>
<dbReference type="SUPFAM" id="SSF55031">
    <property type="entry name" value="Bacterial exopeptidase dimerisation domain"/>
    <property type="match status" value="1"/>
</dbReference>
<gene>
    <name evidence="7" type="ORF">Q2T52_10720</name>
</gene>
<evidence type="ECO:0000256" key="4">
    <source>
        <dbReference type="ARBA" id="ARBA00022801"/>
    </source>
</evidence>
<keyword evidence="4" id="KW-0378">Hydrolase</keyword>
<comment type="similarity">
    <text evidence="2">Belongs to the peptidase M20A family.</text>
</comment>
<accession>A0ABT8SVU2</accession>
<evidence type="ECO:0000256" key="3">
    <source>
        <dbReference type="ARBA" id="ARBA00022723"/>
    </source>
</evidence>